<protein>
    <submittedName>
        <fullName evidence="1">Uncharacterized protein</fullName>
    </submittedName>
</protein>
<feature type="non-terminal residue" evidence="1">
    <location>
        <position position="1"/>
    </location>
</feature>
<organism evidence="1 2">
    <name type="scientific">Candidatus Magnetobacterium bavaricum</name>
    <dbReference type="NCBI Taxonomy" id="29290"/>
    <lineage>
        <taxon>Bacteria</taxon>
        <taxon>Pseudomonadati</taxon>
        <taxon>Nitrospirota</taxon>
        <taxon>Thermodesulfovibrionia</taxon>
        <taxon>Thermodesulfovibrionales</taxon>
        <taxon>Candidatus Magnetobacteriaceae</taxon>
        <taxon>Candidatus Magnetobacterium</taxon>
    </lineage>
</organism>
<proteinExistence type="predicted"/>
<accession>A0A0F3GPA8</accession>
<name>A0A0F3GPA8_9BACT</name>
<reference evidence="1 2" key="1">
    <citation type="submission" date="2015-02" db="EMBL/GenBank/DDBJ databases">
        <title>Single-cell genomics of uncultivated deep-branching MTB reveals a conserved set of magnetosome genes.</title>
        <authorList>
            <person name="Kolinko S."/>
            <person name="Richter M."/>
            <person name="Glockner F.O."/>
            <person name="Brachmann A."/>
            <person name="Schuler D."/>
        </authorList>
    </citation>
    <scope>NUCLEOTIDE SEQUENCE [LARGE SCALE GENOMIC DNA]</scope>
    <source>
        <strain evidence="1">TM-1</strain>
    </source>
</reference>
<sequence>VSRTCVSGTDKGVLQGRHDGDIQKNTTGNIVGLSGGNCAIRDFKCIQIVLLDVVVFFLS</sequence>
<comment type="caution">
    <text evidence="1">The sequence shown here is derived from an EMBL/GenBank/DDBJ whole genome shotgun (WGS) entry which is preliminary data.</text>
</comment>
<evidence type="ECO:0000313" key="1">
    <source>
        <dbReference type="EMBL" id="KJU83662.1"/>
    </source>
</evidence>
<gene>
    <name evidence="1" type="ORF">MBAV_004144</name>
</gene>
<evidence type="ECO:0000313" key="2">
    <source>
        <dbReference type="Proteomes" id="UP000033423"/>
    </source>
</evidence>
<dbReference type="Proteomes" id="UP000033423">
    <property type="component" value="Unassembled WGS sequence"/>
</dbReference>
<dbReference type="AlphaFoldDB" id="A0A0F3GPA8"/>
<dbReference type="EMBL" id="LACI01001793">
    <property type="protein sequence ID" value="KJU83662.1"/>
    <property type="molecule type" value="Genomic_DNA"/>
</dbReference>
<keyword evidence="2" id="KW-1185">Reference proteome</keyword>